<evidence type="ECO:0000313" key="3">
    <source>
        <dbReference type="Proteomes" id="UP001482620"/>
    </source>
</evidence>
<name>A0ABV0VDS8_9TELE</name>
<organism evidence="2 3">
    <name type="scientific">Ilyodon furcidens</name>
    <name type="common">goldbreast splitfin</name>
    <dbReference type="NCBI Taxonomy" id="33524"/>
    <lineage>
        <taxon>Eukaryota</taxon>
        <taxon>Metazoa</taxon>
        <taxon>Chordata</taxon>
        <taxon>Craniata</taxon>
        <taxon>Vertebrata</taxon>
        <taxon>Euteleostomi</taxon>
        <taxon>Actinopterygii</taxon>
        <taxon>Neopterygii</taxon>
        <taxon>Teleostei</taxon>
        <taxon>Neoteleostei</taxon>
        <taxon>Acanthomorphata</taxon>
        <taxon>Ovalentaria</taxon>
        <taxon>Atherinomorphae</taxon>
        <taxon>Cyprinodontiformes</taxon>
        <taxon>Goodeidae</taxon>
        <taxon>Ilyodon</taxon>
    </lineage>
</organism>
<comment type="caution">
    <text evidence="2">The sequence shown here is derived from an EMBL/GenBank/DDBJ whole genome shotgun (WGS) entry which is preliminary data.</text>
</comment>
<evidence type="ECO:0000313" key="2">
    <source>
        <dbReference type="EMBL" id="MEQ2255209.1"/>
    </source>
</evidence>
<evidence type="ECO:0000256" key="1">
    <source>
        <dbReference type="SAM" id="SignalP"/>
    </source>
</evidence>
<keyword evidence="3" id="KW-1185">Reference proteome</keyword>
<accession>A0ABV0VDS8</accession>
<reference evidence="2 3" key="1">
    <citation type="submission" date="2021-06" db="EMBL/GenBank/DDBJ databases">
        <authorList>
            <person name="Palmer J.M."/>
        </authorList>
    </citation>
    <scope>NUCLEOTIDE SEQUENCE [LARGE SCALE GENOMIC DNA]</scope>
    <source>
        <strain evidence="3">if_2019</strain>
        <tissue evidence="2">Muscle</tissue>
    </source>
</reference>
<keyword evidence="1" id="KW-0732">Signal</keyword>
<gene>
    <name evidence="2" type="ORF">ILYODFUR_011447</name>
</gene>
<sequence>MFQVSVGSFLVLVSIVGHVASRQAVSVQLAGNNTETVQGKNGFCVCANFDLTMCPHSTTALTVCIHCFLAYLLSMKGNVDVVLSYVTFTSNQPLLHSSPCDSV</sequence>
<feature type="chain" id="PRO_5045611228" evidence="1">
    <location>
        <begin position="22"/>
        <end position="103"/>
    </location>
</feature>
<dbReference type="EMBL" id="JAHRIQ010105134">
    <property type="protein sequence ID" value="MEQ2255209.1"/>
    <property type="molecule type" value="Genomic_DNA"/>
</dbReference>
<protein>
    <submittedName>
        <fullName evidence="2">Uncharacterized protein</fullName>
    </submittedName>
</protein>
<feature type="signal peptide" evidence="1">
    <location>
        <begin position="1"/>
        <end position="21"/>
    </location>
</feature>
<dbReference type="Proteomes" id="UP001482620">
    <property type="component" value="Unassembled WGS sequence"/>
</dbReference>
<proteinExistence type="predicted"/>